<protein>
    <submittedName>
        <fullName evidence="1">Uncharacterized protein</fullName>
    </submittedName>
</protein>
<evidence type="ECO:0000313" key="1">
    <source>
        <dbReference type="EMBL" id="PYD65097.1"/>
    </source>
</evidence>
<name>A0ABX5PCL7_9PROT</name>
<keyword evidence="2" id="KW-1185">Reference proteome</keyword>
<accession>A0ABX5PCL7</accession>
<evidence type="ECO:0000313" key="2">
    <source>
        <dbReference type="Proteomes" id="UP000247512"/>
    </source>
</evidence>
<organism evidence="1 2">
    <name type="scientific">Komagataeibacter nataicola</name>
    <dbReference type="NCBI Taxonomy" id="265960"/>
    <lineage>
        <taxon>Bacteria</taxon>
        <taxon>Pseudomonadati</taxon>
        <taxon>Pseudomonadota</taxon>
        <taxon>Alphaproteobacteria</taxon>
        <taxon>Acetobacterales</taxon>
        <taxon>Acetobacteraceae</taxon>
        <taxon>Komagataeibacter</taxon>
    </lineage>
</organism>
<dbReference type="Proteomes" id="UP000247512">
    <property type="component" value="Unassembled WGS sequence"/>
</dbReference>
<dbReference type="EMBL" id="NIRT01000044">
    <property type="protein sequence ID" value="PYD65097.1"/>
    <property type="molecule type" value="Genomic_DNA"/>
</dbReference>
<reference evidence="1 2" key="1">
    <citation type="submission" date="2017-06" db="EMBL/GenBank/DDBJ databases">
        <title>A draft genome sequence of Komagataeibacter nataicola LMG 1536.</title>
        <authorList>
            <person name="Skraban J."/>
            <person name="Cleenwerck I."/>
            <person name="Vandamme P."/>
            <person name="Trcek J."/>
        </authorList>
    </citation>
    <scope>NUCLEOTIDE SEQUENCE [LARGE SCALE GENOMIC DNA]</scope>
    <source>
        <strain evidence="1 2">LMG 1536</strain>
    </source>
</reference>
<comment type="caution">
    <text evidence="1">The sequence shown here is derived from an EMBL/GenBank/DDBJ whole genome shotgun (WGS) entry which is preliminary data.</text>
</comment>
<sequence length="83" mass="10075">MMVRCHFRVLTRARRRIRRARLERVVAMEASLSFWATPGENKEGILTMGKSFQNYGKFRKQTNHKLCRNARKIWTQPIRKWRI</sequence>
<gene>
    <name evidence="1" type="ORF">CDI09_15595</name>
</gene>
<proteinExistence type="predicted"/>